<dbReference type="EMBL" id="BMJC01000002">
    <property type="protein sequence ID" value="GGA98886.1"/>
    <property type="molecule type" value="Genomic_DNA"/>
</dbReference>
<evidence type="ECO:0000259" key="1">
    <source>
        <dbReference type="Pfam" id="PF01408"/>
    </source>
</evidence>
<accession>A0A8J2UCI9</accession>
<evidence type="ECO:0000313" key="3">
    <source>
        <dbReference type="EMBL" id="GGA98886.1"/>
    </source>
</evidence>
<reference evidence="3" key="2">
    <citation type="submission" date="2020-09" db="EMBL/GenBank/DDBJ databases">
        <authorList>
            <person name="Sun Q."/>
            <person name="Zhou Y."/>
        </authorList>
    </citation>
    <scope>NUCLEOTIDE SEQUENCE</scope>
    <source>
        <strain evidence="3">CGMCC 1.15448</strain>
    </source>
</reference>
<dbReference type="InterPro" id="IPR043906">
    <property type="entry name" value="Gfo/Idh/MocA_OxRdtase_bact_C"/>
</dbReference>
<organism evidence="3 4">
    <name type="scientific">Puia dinghuensis</name>
    <dbReference type="NCBI Taxonomy" id="1792502"/>
    <lineage>
        <taxon>Bacteria</taxon>
        <taxon>Pseudomonadati</taxon>
        <taxon>Bacteroidota</taxon>
        <taxon>Chitinophagia</taxon>
        <taxon>Chitinophagales</taxon>
        <taxon>Chitinophagaceae</taxon>
        <taxon>Puia</taxon>
    </lineage>
</organism>
<dbReference type="Pfam" id="PF19051">
    <property type="entry name" value="GFO_IDH_MocA_C2"/>
    <property type="match status" value="1"/>
</dbReference>
<keyword evidence="4" id="KW-1185">Reference proteome</keyword>
<dbReference type="Proteomes" id="UP000607559">
    <property type="component" value="Unassembled WGS sequence"/>
</dbReference>
<evidence type="ECO:0000313" key="4">
    <source>
        <dbReference type="Proteomes" id="UP000607559"/>
    </source>
</evidence>
<dbReference type="SUPFAM" id="SSF55347">
    <property type="entry name" value="Glyceraldehyde-3-phosphate dehydrogenase-like, C-terminal domain"/>
    <property type="match status" value="1"/>
</dbReference>
<dbReference type="GO" id="GO:0000166">
    <property type="term" value="F:nucleotide binding"/>
    <property type="evidence" value="ECO:0007669"/>
    <property type="project" value="InterPro"/>
</dbReference>
<comment type="caution">
    <text evidence="3">The sequence shown here is derived from an EMBL/GenBank/DDBJ whole genome shotgun (WGS) entry which is preliminary data.</text>
</comment>
<proteinExistence type="predicted"/>
<dbReference type="SUPFAM" id="SSF51735">
    <property type="entry name" value="NAD(P)-binding Rossmann-fold domains"/>
    <property type="match status" value="1"/>
</dbReference>
<dbReference type="InterPro" id="IPR036291">
    <property type="entry name" value="NAD(P)-bd_dom_sf"/>
</dbReference>
<evidence type="ECO:0000259" key="2">
    <source>
        <dbReference type="Pfam" id="PF19051"/>
    </source>
</evidence>
<feature type="domain" description="Gfo/Idh/MocA-like oxidoreductase bacterial type C-terminal" evidence="2">
    <location>
        <begin position="210"/>
        <end position="269"/>
    </location>
</feature>
<dbReference type="InterPro" id="IPR050463">
    <property type="entry name" value="Gfo/Idh/MocA_oxidrdct_glycsds"/>
</dbReference>
<dbReference type="InterPro" id="IPR000683">
    <property type="entry name" value="Gfo/Idh/MocA-like_OxRdtase_N"/>
</dbReference>
<name>A0A8J2UCI9_9BACT</name>
<dbReference type="RefSeq" id="WP_188931588.1">
    <property type="nucleotide sequence ID" value="NZ_BMJC01000002.1"/>
</dbReference>
<sequence length="496" mass="54657">MKKKHTPVQNDSRRNFLKNGLVAAAGLYIVPRHVLGGRGYVAPSDKLMIAGIGAGGKGESDINNFYGSGKAEIAFLCDVDDRRSATIRGKFPKAQYYKDYRQMLDKEHKHIDAVSVSTPDHMHAVIGMAAMQLGKHVYIQKPMAHDIYEVRMLTEAAPRYKVVTQMGNQGASGDGVRQLVDWYRAGVIGDVTEVFCFTNRPVWPQGIQWSTAKATVPAELDWNLWLGTAPYKDYVDNLVPFNWRGWWDYGTGALGDMGCHIIAPAFQVLELGYPNEAECSVGSVYVGEFSRGYFPDSCPPSSHITLKFKGAAGKPDVKLHWMDGGIQPERPDELGPQEVFGDGDNATLFIGSKGKMMCATYGRDPQLLPTSRTAQTVVPQTLKRVPGADITGHYTAWVEACIAGYGSQQEKELSSNFKVAGPLAEAVLMGNLAIRSYDIRKPRDTAGTTASGRNAFDYPGRHIKLLWDGANMKITNFDDANQFVKRSYREGWSLGV</sequence>
<dbReference type="Gene3D" id="3.40.50.720">
    <property type="entry name" value="NAD(P)-binding Rossmann-like Domain"/>
    <property type="match status" value="1"/>
</dbReference>
<dbReference type="Pfam" id="PF01408">
    <property type="entry name" value="GFO_IDH_MocA"/>
    <property type="match status" value="1"/>
</dbReference>
<dbReference type="PANTHER" id="PTHR43818:SF10">
    <property type="entry name" value="NADH-DEPENDENT DEHYDROGENASE-RELATED"/>
    <property type="match status" value="1"/>
</dbReference>
<dbReference type="PANTHER" id="PTHR43818">
    <property type="entry name" value="BCDNA.GH03377"/>
    <property type="match status" value="1"/>
</dbReference>
<dbReference type="AlphaFoldDB" id="A0A8J2UCI9"/>
<protein>
    <submittedName>
        <fullName evidence="3">Dehydrogenase</fullName>
    </submittedName>
</protein>
<dbReference type="Gene3D" id="3.30.360.10">
    <property type="entry name" value="Dihydrodipicolinate Reductase, domain 2"/>
    <property type="match status" value="1"/>
</dbReference>
<reference evidence="3" key="1">
    <citation type="journal article" date="2014" name="Int. J. Syst. Evol. Microbiol.">
        <title>Complete genome sequence of Corynebacterium casei LMG S-19264T (=DSM 44701T), isolated from a smear-ripened cheese.</title>
        <authorList>
            <consortium name="US DOE Joint Genome Institute (JGI-PGF)"/>
            <person name="Walter F."/>
            <person name="Albersmeier A."/>
            <person name="Kalinowski J."/>
            <person name="Ruckert C."/>
        </authorList>
    </citation>
    <scope>NUCLEOTIDE SEQUENCE</scope>
    <source>
        <strain evidence="3">CGMCC 1.15448</strain>
    </source>
</reference>
<feature type="domain" description="Gfo/Idh/MocA-like oxidoreductase N-terminal" evidence="1">
    <location>
        <begin position="50"/>
        <end position="167"/>
    </location>
</feature>
<gene>
    <name evidence="3" type="ORF">GCM10011511_22770</name>
</gene>